<organism evidence="2 3">
    <name type="scientific">Sedimentisphaera salicampi</name>
    <dbReference type="NCBI Taxonomy" id="1941349"/>
    <lineage>
        <taxon>Bacteria</taxon>
        <taxon>Pseudomonadati</taxon>
        <taxon>Planctomycetota</taxon>
        <taxon>Phycisphaerae</taxon>
        <taxon>Sedimentisphaerales</taxon>
        <taxon>Sedimentisphaeraceae</taxon>
        <taxon>Sedimentisphaera</taxon>
    </lineage>
</organism>
<dbReference type="GO" id="GO:0016757">
    <property type="term" value="F:glycosyltransferase activity"/>
    <property type="evidence" value="ECO:0007669"/>
    <property type="project" value="UniProtKB-KW"/>
</dbReference>
<dbReference type="AlphaFoldDB" id="A0A1W6LKS1"/>
<dbReference type="SUPFAM" id="SSF53448">
    <property type="entry name" value="Nucleotide-diphospho-sugar transferases"/>
    <property type="match status" value="1"/>
</dbReference>
<evidence type="ECO:0000313" key="3">
    <source>
        <dbReference type="Proteomes" id="UP000193334"/>
    </source>
</evidence>
<dbReference type="InterPro" id="IPR001173">
    <property type="entry name" value="Glyco_trans_2-like"/>
</dbReference>
<dbReference type="CDD" id="cd00761">
    <property type="entry name" value="Glyco_tranf_GTA_type"/>
    <property type="match status" value="1"/>
</dbReference>
<evidence type="ECO:0000313" key="2">
    <source>
        <dbReference type="EMBL" id="ARN56398.1"/>
    </source>
</evidence>
<keyword evidence="2" id="KW-0328">Glycosyltransferase</keyword>
<dbReference type="Pfam" id="PF00535">
    <property type="entry name" value="Glycos_transf_2"/>
    <property type="match status" value="1"/>
</dbReference>
<feature type="domain" description="Glycosyltransferase 2-like" evidence="1">
    <location>
        <begin position="6"/>
        <end position="123"/>
    </location>
</feature>
<dbReference type="RefSeq" id="WP_085755093.1">
    <property type="nucleotide sequence ID" value="NZ_CP021023.1"/>
</dbReference>
<sequence>MQPEISVIMPLYNKEKTVRRAIDSILAQSFKDFELVIVNDESTDSSREIAAEYSDDRIRIIDRENGGSGAARNTGIENANADLLAFLDADDQWLPFYLENACNEIKRANVGIVGTTYYEFPKGIDVADNLGKSALREGIGRISSRDSTLIAFERLQFFHVGNSLVRTDLARSVRGFDNKKRNGVDTVFFYKLLANAEYSIITPSAVIHHRDASGLSNKVPVQLPTIFLDPSCILNFCPKELRGKMEEVISYVSLMEARRRARRGMKADAEFLYQSFPRMKEFPKLYSKLQREMAFSFYFKYWTAFKRLIGPPVRRFCRERCGGSKFHKLEDVLREAGAGE</sequence>
<keyword evidence="2" id="KW-0808">Transferase</keyword>
<proteinExistence type="predicted"/>
<dbReference type="PANTHER" id="PTHR43685">
    <property type="entry name" value="GLYCOSYLTRANSFERASE"/>
    <property type="match status" value="1"/>
</dbReference>
<name>A0A1W6LKS1_9BACT</name>
<dbReference type="STRING" id="1941349.STSP1_00779"/>
<dbReference type="EC" id="2.4.-.-" evidence="2"/>
<accession>A0A1W6LKS1</accession>
<dbReference type="PANTHER" id="PTHR43685:SF2">
    <property type="entry name" value="GLYCOSYLTRANSFERASE 2-LIKE DOMAIN-CONTAINING PROTEIN"/>
    <property type="match status" value="1"/>
</dbReference>
<reference evidence="3" key="1">
    <citation type="submission" date="2017-04" db="EMBL/GenBank/DDBJ databases">
        <title>Comparative genomics and description of representatives of a novel lineage of planctomycetes thriving in anoxic sediments.</title>
        <authorList>
            <person name="Spring S."/>
            <person name="Bunk B."/>
            <person name="Sproer C."/>
        </authorList>
    </citation>
    <scope>NUCLEOTIDE SEQUENCE [LARGE SCALE GENOMIC DNA]</scope>
    <source>
        <strain evidence="3">ST-PulAB-D4</strain>
    </source>
</reference>
<dbReference type="EMBL" id="CP021023">
    <property type="protein sequence ID" value="ARN56398.1"/>
    <property type="molecule type" value="Genomic_DNA"/>
</dbReference>
<dbReference type="Gene3D" id="3.90.550.10">
    <property type="entry name" value="Spore Coat Polysaccharide Biosynthesis Protein SpsA, Chain A"/>
    <property type="match status" value="1"/>
</dbReference>
<dbReference type="KEGG" id="pbp:STSP1_00779"/>
<keyword evidence="3" id="KW-1185">Reference proteome</keyword>
<dbReference type="Proteomes" id="UP000193334">
    <property type="component" value="Chromosome"/>
</dbReference>
<dbReference type="InterPro" id="IPR050834">
    <property type="entry name" value="Glycosyltransf_2"/>
</dbReference>
<protein>
    <submittedName>
        <fullName evidence="2">Putative glycosyltransferase EpsJ</fullName>
        <ecNumber evidence="2">2.4.-.-</ecNumber>
    </submittedName>
</protein>
<evidence type="ECO:0000259" key="1">
    <source>
        <dbReference type="Pfam" id="PF00535"/>
    </source>
</evidence>
<gene>
    <name evidence="2" type="primary">epsJ_2</name>
    <name evidence="2" type="ORF">STSP1_00779</name>
</gene>
<dbReference type="InterPro" id="IPR029044">
    <property type="entry name" value="Nucleotide-diphossugar_trans"/>
</dbReference>